<evidence type="ECO:0000313" key="2">
    <source>
        <dbReference type="Proteomes" id="UP000480266"/>
    </source>
</evidence>
<gene>
    <name evidence="1" type="ORF">G4V63_26385</name>
</gene>
<reference evidence="1" key="1">
    <citation type="submission" date="2020-02" db="EMBL/GenBank/DDBJ databases">
        <title>Draft genome sequence of Candidatus Afipia apatlaquensis IBT-C3, a potential strain for decolorization of textile dyes.</title>
        <authorList>
            <person name="Sanchez-Reyes A."/>
            <person name="Breton-Deval L."/>
            <person name="Mangelson H."/>
            <person name="Sanchez-Flores A."/>
        </authorList>
    </citation>
    <scope>NUCLEOTIDE SEQUENCE [LARGE SCALE GENOMIC DNA]</scope>
    <source>
        <strain evidence="1">IBT-C3</strain>
    </source>
</reference>
<keyword evidence="2" id="KW-1185">Reference proteome</keyword>
<dbReference type="Proteomes" id="UP000480266">
    <property type="component" value="Unassembled WGS sequence"/>
</dbReference>
<comment type="caution">
    <text evidence="1">The sequence shown here is derived from an EMBL/GenBank/DDBJ whole genome shotgun (WGS) entry which is preliminary data.</text>
</comment>
<accession>A0A7C9VJ79</accession>
<organism evidence="1 2">
    <name type="scientific">Candidatus Afipia apatlaquensis</name>
    <dbReference type="NCBI Taxonomy" id="2712852"/>
    <lineage>
        <taxon>Bacteria</taxon>
        <taxon>Pseudomonadati</taxon>
        <taxon>Pseudomonadota</taxon>
        <taxon>Alphaproteobacteria</taxon>
        <taxon>Hyphomicrobiales</taxon>
        <taxon>Nitrobacteraceae</taxon>
        <taxon>Afipia</taxon>
    </lineage>
</organism>
<evidence type="ECO:0000313" key="1">
    <source>
        <dbReference type="EMBL" id="NGX98606.1"/>
    </source>
</evidence>
<name>A0A7C9VJ79_9BRAD</name>
<sequence>MKDGVQGRIELDRDEALQESAYLAGAKAGWNLAIANDTAGYERLVNSRAGHLKPFSIPTPIADSSEVGTGGSQALREALERLRAVATQELKTTHLLASNPPQSAAAWDIRNAIDREIAALDADKNGAKKSDGGTCVCCGKPAIGKCEGSPPTPAQSTAGELYISRSEVRAIAIQMCAVETLRKIDELPIFTASDFAALSAPVGNAAWTKLRALWLALDGGPRRRCRDCADHDGNCPNDDDLPCDPQERALEQIKRLRTHPPAPAVGAAMKAINTFFVGWDALSPGDYSPDQISKWLNSAEMKEGILSLLSVKAGG</sequence>
<dbReference type="EMBL" id="JAAMRR010001341">
    <property type="protein sequence ID" value="NGX98606.1"/>
    <property type="molecule type" value="Genomic_DNA"/>
</dbReference>
<dbReference type="AlphaFoldDB" id="A0A7C9VJ79"/>
<proteinExistence type="predicted"/>
<protein>
    <submittedName>
        <fullName evidence="1">Uncharacterized protein</fullName>
    </submittedName>
</protein>